<accession>A0A9P0JLT5</accession>
<dbReference type="PANTHER" id="PTHR24408:SF58">
    <property type="entry name" value="TRANSCRIPTION FACTOR (TFIIIA), PUTATIVE (AFU_ORTHOLOGUE AFUA_1G05150)-RELATED"/>
    <property type="match status" value="1"/>
</dbReference>
<reference evidence="14" key="1">
    <citation type="submission" date="2022-03" db="EMBL/GenBank/DDBJ databases">
        <authorList>
            <person name="Sayadi A."/>
        </authorList>
    </citation>
    <scope>NUCLEOTIDE SEQUENCE</scope>
</reference>
<organism evidence="14 15">
    <name type="scientific">Acanthoscelides obtectus</name>
    <name type="common">Bean weevil</name>
    <name type="synonym">Bruchus obtectus</name>
    <dbReference type="NCBI Taxonomy" id="200917"/>
    <lineage>
        <taxon>Eukaryota</taxon>
        <taxon>Metazoa</taxon>
        <taxon>Ecdysozoa</taxon>
        <taxon>Arthropoda</taxon>
        <taxon>Hexapoda</taxon>
        <taxon>Insecta</taxon>
        <taxon>Pterygota</taxon>
        <taxon>Neoptera</taxon>
        <taxon>Endopterygota</taxon>
        <taxon>Coleoptera</taxon>
        <taxon>Polyphaga</taxon>
        <taxon>Cucujiformia</taxon>
        <taxon>Chrysomeloidea</taxon>
        <taxon>Chrysomelidae</taxon>
        <taxon>Bruchinae</taxon>
        <taxon>Bruchini</taxon>
        <taxon>Acanthoscelides</taxon>
    </lineage>
</organism>
<keyword evidence="6" id="KW-0862">Zinc</keyword>
<evidence type="ECO:0000313" key="14">
    <source>
        <dbReference type="EMBL" id="CAH1953558.1"/>
    </source>
</evidence>
<feature type="domain" description="C2H2-type" evidence="13">
    <location>
        <begin position="416"/>
        <end position="443"/>
    </location>
</feature>
<dbReference type="InterPro" id="IPR036236">
    <property type="entry name" value="Znf_C2H2_sf"/>
</dbReference>
<dbReference type="GO" id="GO:0043565">
    <property type="term" value="F:sequence-specific DNA binding"/>
    <property type="evidence" value="ECO:0007669"/>
    <property type="project" value="TreeGrafter"/>
</dbReference>
<keyword evidence="7" id="KW-0805">Transcription regulation</keyword>
<feature type="domain" description="C2H2-type" evidence="13">
    <location>
        <begin position="266"/>
        <end position="288"/>
    </location>
</feature>
<proteinExistence type="inferred from homology"/>
<name>A0A9P0JLT5_ACAOB</name>
<feature type="domain" description="C2H2-type" evidence="13">
    <location>
        <begin position="471"/>
        <end position="498"/>
    </location>
</feature>
<comment type="subcellular location">
    <subcellularLocation>
        <location evidence="1">Nucleus</location>
    </subcellularLocation>
</comment>
<comment type="caution">
    <text evidence="14">The sequence shown here is derived from an EMBL/GenBank/DDBJ whole genome shotgun (WGS) entry which is preliminary data.</text>
</comment>
<dbReference type="Pfam" id="PF00096">
    <property type="entry name" value="zf-C2H2"/>
    <property type="match status" value="7"/>
</dbReference>
<feature type="region of interest" description="Disordered" evidence="12">
    <location>
        <begin position="103"/>
        <end position="136"/>
    </location>
</feature>
<comment type="similarity">
    <text evidence="2">Belongs to the krueppel C2H2-type zinc-finger protein family.</text>
</comment>
<keyword evidence="4" id="KW-0677">Repeat</keyword>
<evidence type="ECO:0000259" key="13">
    <source>
        <dbReference type="PROSITE" id="PS50157"/>
    </source>
</evidence>
<dbReference type="Proteomes" id="UP001152888">
    <property type="component" value="Unassembled WGS sequence"/>
</dbReference>
<dbReference type="SUPFAM" id="SSF57667">
    <property type="entry name" value="beta-beta-alpha zinc fingers"/>
    <property type="match status" value="5"/>
</dbReference>
<evidence type="ECO:0000256" key="9">
    <source>
        <dbReference type="ARBA" id="ARBA00023163"/>
    </source>
</evidence>
<keyword evidence="3" id="KW-0479">Metal-binding</keyword>
<dbReference type="Gene3D" id="3.30.160.60">
    <property type="entry name" value="Classic Zinc Finger"/>
    <property type="match status" value="7"/>
</dbReference>
<dbReference type="SMART" id="SM00355">
    <property type="entry name" value="ZnF_C2H2"/>
    <property type="match status" value="12"/>
</dbReference>
<evidence type="ECO:0000256" key="6">
    <source>
        <dbReference type="ARBA" id="ARBA00022833"/>
    </source>
</evidence>
<dbReference type="FunFam" id="3.30.160.60:FF:000193">
    <property type="entry name" value="Zinc finger protein 300"/>
    <property type="match status" value="1"/>
</dbReference>
<feature type="domain" description="C2H2-type" evidence="13">
    <location>
        <begin position="527"/>
        <end position="554"/>
    </location>
</feature>
<feature type="domain" description="C2H2-type" evidence="13">
    <location>
        <begin position="238"/>
        <end position="265"/>
    </location>
</feature>
<evidence type="ECO:0000256" key="11">
    <source>
        <dbReference type="PROSITE-ProRule" id="PRU00042"/>
    </source>
</evidence>
<dbReference type="PROSITE" id="PS00028">
    <property type="entry name" value="ZINC_FINGER_C2H2_1"/>
    <property type="match status" value="8"/>
</dbReference>
<dbReference type="GO" id="GO:0005634">
    <property type="term" value="C:nucleus"/>
    <property type="evidence" value="ECO:0007669"/>
    <property type="project" value="UniProtKB-SubCell"/>
</dbReference>
<evidence type="ECO:0000256" key="8">
    <source>
        <dbReference type="ARBA" id="ARBA00023125"/>
    </source>
</evidence>
<keyword evidence="15" id="KW-1185">Reference proteome</keyword>
<feature type="compositionally biased region" description="Acidic residues" evidence="12">
    <location>
        <begin position="110"/>
        <end position="127"/>
    </location>
</feature>
<evidence type="ECO:0000256" key="12">
    <source>
        <dbReference type="SAM" id="MobiDB-lite"/>
    </source>
</evidence>
<dbReference type="GO" id="GO:0008270">
    <property type="term" value="F:zinc ion binding"/>
    <property type="evidence" value="ECO:0007669"/>
    <property type="project" value="UniProtKB-KW"/>
</dbReference>
<dbReference type="EMBL" id="CAKOFQ010006651">
    <property type="protein sequence ID" value="CAH1953558.1"/>
    <property type="molecule type" value="Genomic_DNA"/>
</dbReference>
<evidence type="ECO:0000256" key="1">
    <source>
        <dbReference type="ARBA" id="ARBA00004123"/>
    </source>
</evidence>
<evidence type="ECO:0000256" key="10">
    <source>
        <dbReference type="ARBA" id="ARBA00023242"/>
    </source>
</evidence>
<evidence type="ECO:0000256" key="3">
    <source>
        <dbReference type="ARBA" id="ARBA00022723"/>
    </source>
</evidence>
<dbReference type="AlphaFoldDB" id="A0A9P0JLT5"/>
<gene>
    <name evidence="14" type="ORF">ACAOBT_LOCUS109</name>
</gene>
<feature type="domain" description="C2H2-type" evidence="13">
    <location>
        <begin position="499"/>
        <end position="526"/>
    </location>
</feature>
<dbReference type="FunFam" id="3.30.160.60:FF:000557">
    <property type="entry name" value="zinc finger and SCAN domain-containing protein 29"/>
    <property type="match status" value="1"/>
</dbReference>
<keyword evidence="9" id="KW-0804">Transcription</keyword>
<dbReference type="PANTHER" id="PTHR24408">
    <property type="entry name" value="ZINC FINGER PROTEIN"/>
    <property type="match status" value="1"/>
</dbReference>
<evidence type="ECO:0000256" key="7">
    <source>
        <dbReference type="ARBA" id="ARBA00023015"/>
    </source>
</evidence>
<protein>
    <recommendedName>
        <fullName evidence="13">C2H2-type domain-containing protein</fullName>
    </recommendedName>
</protein>
<evidence type="ECO:0000256" key="2">
    <source>
        <dbReference type="ARBA" id="ARBA00006991"/>
    </source>
</evidence>
<keyword evidence="8" id="KW-0238">DNA-binding</keyword>
<dbReference type="PROSITE" id="PS50157">
    <property type="entry name" value="ZINC_FINGER_C2H2_2"/>
    <property type="match status" value="8"/>
</dbReference>
<dbReference type="InterPro" id="IPR013087">
    <property type="entry name" value="Znf_C2H2_type"/>
</dbReference>
<feature type="domain" description="C2H2-type" evidence="13">
    <location>
        <begin position="444"/>
        <end position="471"/>
    </location>
</feature>
<sequence length="635" mass="73690">MYKSLGQLQSKKKIYVEGGSIMDYCLICLKRNKDLYKLDDYPKCKLFLADHFSLEFNTNAFGQLPLSLCTDCNGKLSNCCEFFDQIRKSLAFWQSYSINSGMKNEHSDCEDIEDENSDDDDENPEDWDNNKESIKKEELSEEDKKLVQDTISEYKQKFHMKQDCSFCGFVAESRRVLSAHMATSHSDKKNSWCPECNVIYENIIDHRKIHQKNVCPLCYKEFHSNHYLEHLQGHTDKYKCKYCSLSCAAATSLKKHMLVHLKQDPYQCPNCDKTYKHPSSFSYHLKKHGQFTCINCEKHFVTERELITHQCVSNKMASEDSEKKLYSIHNQRIKDEQQLCDRDKEIRDLYNNTFCINCNKRVKNLDKHNANIHNMNGKPEVKKKKVDLKCGYCEKVFLTRHNYRLHIMVHTGETPFKCQYCDKKVASLSRLVTHERTHTGEKPFICSVCGKAFGQNSALNTHMKQHTGRPEVCQICSKTFCRKSELKLHMDKHIGLKPHLCTECGKAFAQKSHLTDHMKGHGEERPFQCQYCDKAFKKKVLLKSHLDIHAEQRNGSRSSWMLAKQIEKNFSHSSLPPLTCRDGTIVADSKANAEVLADLYCQLNHGRPPNAQVPLIQRVTYTMREVAFSSAFFHN</sequence>
<evidence type="ECO:0000256" key="5">
    <source>
        <dbReference type="ARBA" id="ARBA00022771"/>
    </source>
</evidence>
<evidence type="ECO:0000256" key="4">
    <source>
        <dbReference type="ARBA" id="ARBA00022737"/>
    </source>
</evidence>
<dbReference type="FunFam" id="3.30.160.60:FF:001064">
    <property type="entry name" value="Zinc finger protein 425"/>
    <property type="match status" value="1"/>
</dbReference>
<feature type="domain" description="C2H2-type" evidence="13">
    <location>
        <begin position="388"/>
        <end position="415"/>
    </location>
</feature>
<keyword evidence="10" id="KW-0539">Nucleus</keyword>
<evidence type="ECO:0000313" key="15">
    <source>
        <dbReference type="Proteomes" id="UP001152888"/>
    </source>
</evidence>
<dbReference type="FunFam" id="3.30.160.60:FF:000634">
    <property type="entry name" value="Zinc finger X-chromosomal protein"/>
    <property type="match status" value="1"/>
</dbReference>
<dbReference type="OrthoDB" id="6077919at2759"/>
<keyword evidence="5 11" id="KW-0863">Zinc-finger</keyword>
<dbReference type="GO" id="GO:0000981">
    <property type="term" value="F:DNA-binding transcription factor activity, RNA polymerase II-specific"/>
    <property type="evidence" value="ECO:0007669"/>
    <property type="project" value="TreeGrafter"/>
</dbReference>